<keyword evidence="3 9" id="KW-0732">Signal</keyword>
<dbReference type="OrthoDB" id="9784896at2"/>
<keyword evidence="5 7" id="KW-1015">Disulfide bond</keyword>
<evidence type="ECO:0000313" key="11">
    <source>
        <dbReference type="EMBL" id="EMR13162.1"/>
    </source>
</evidence>
<gene>
    <name evidence="11" type="ORF">MPL1_06657</name>
</gene>
<keyword evidence="12" id="KW-1185">Reference proteome</keyword>
<dbReference type="Pfam" id="PF01323">
    <property type="entry name" value="DSBA"/>
    <property type="match status" value="1"/>
</dbReference>
<evidence type="ECO:0000256" key="9">
    <source>
        <dbReference type="SAM" id="SignalP"/>
    </source>
</evidence>
<keyword evidence="4 7" id="KW-0574">Periplasm</keyword>
<dbReference type="RefSeq" id="WP_009726327.1">
    <property type="nucleotide sequence ID" value="NZ_APHR01000032.1"/>
</dbReference>
<dbReference type="GO" id="GO:0042597">
    <property type="term" value="C:periplasmic space"/>
    <property type="evidence" value="ECO:0007669"/>
    <property type="project" value="UniProtKB-SubCell"/>
</dbReference>
<organism evidence="11 12">
    <name type="scientific">Methylophaga lonarensis MPL</name>
    <dbReference type="NCBI Taxonomy" id="1286106"/>
    <lineage>
        <taxon>Bacteria</taxon>
        <taxon>Pseudomonadati</taxon>
        <taxon>Pseudomonadota</taxon>
        <taxon>Gammaproteobacteria</taxon>
        <taxon>Thiotrichales</taxon>
        <taxon>Piscirickettsiaceae</taxon>
        <taxon>Methylophaga</taxon>
    </lineage>
</organism>
<feature type="domain" description="Thioredoxin" evidence="10">
    <location>
        <begin position="12"/>
        <end position="207"/>
    </location>
</feature>
<dbReference type="PIRSF" id="PIRSF001488">
    <property type="entry name" value="Tdi_protein"/>
    <property type="match status" value="1"/>
</dbReference>
<dbReference type="AlphaFoldDB" id="M7P107"/>
<comment type="similarity">
    <text evidence="2">Belongs to the thioredoxin family. DsbA subfamily.</text>
</comment>
<dbReference type="InterPro" id="IPR013766">
    <property type="entry name" value="Thioredoxin_domain"/>
</dbReference>
<name>M7P107_9GAMM</name>
<evidence type="ECO:0000259" key="10">
    <source>
        <dbReference type="PROSITE" id="PS51352"/>
    </source>
</evidence>
<evidence type="ECO:0000256" key="7">
    <source>
        <dbReference type="PIRNR" id="PIRNR001488"/>
    </source>
</evidence>
<evidence type="ECO:0000256" key="5">
    <source>
        <dbReference type="ARBA" id="ARBA00023157"/>
    </source>
</evidence>
<dbReference type="InterPro" id="IPR023205">
    <property type="entry name" value="DsbA/DsbL"/>
</dbReference>
<keyword evidence="6" id="KW-0676">Redox-active center</keyword>
<evidence type="ECO:0000313" key="12">
    <source>
        <dbReference type="Proteomes" id="UP000012019"/>
    </source>
</evidence>
<feature type="disulfide bond" description="Redox-active" evidence="8">
    <location>
        <begin position="60"/>
        <end position="63"/>
    </location>
</feature>
<dbReference type="InterPro" id="IPR050824">
    <property type="entry name" value="Thiol_disulfide_DsbA"/>
</dbReference>
<dbReference type="PANTHER" id="PTHR35891">
    <property type="entry name" value="THIOL:DISULFIDE INTERCHANGE PROTEIN DSBA"/>
    <property type="match status" value="1"/>
</dbReference>
<comment type="subcellular location">
    <subcellularLocation>
        <location evidence="1 7">Periplasm</location>
    </subcellularLocation>
</comment>
<dbReference type="InterPro" id="IPR001853">
    <property type="entry name" value="DSBA-like_thioredoxin_dom"/>
</dbReference>
<feature type="signal peptide" evidence="9">
    <location>
        <begin position="1"/>
        <end position="26"/>
    </location>
</feature>
<evidence type="ECO:0000256" key="3">
    <source>
        <dbReference type="ARBA" id="ARBA00022729"/>
    </source>
</evidence>
<dbReference type="Proteomes" id="UP000012019">
    <property type="component" value="Unassembled WGS sequence"/>
</dbReference>
<dbReference type="eggNOG" id="COG1651">
    <property type="taxonomic scope" value="Bacteria"/>
</dbReference>
<sequence length="208" mass="23200">MKKIMKFMQTVMGAGLLAASVSLATAADYVEGTHYKKTPERLAKFSPGSTEVAVLFSYTCPFCFRLEPYLKQWEKALPEDVNLVHVPAIFRDSWLEMARVFYAAEATGDLATLHPKLFDAIQVDKRRLDTEKLLLDFVAEQGIDRDNFLKVMNSMPVRSKVRQALLVSQNSGVEGVPSIIVNGQYRTDAPMAGGLENMTSVVDYLISK</sequence>
<dbReference type="STRING" id="1286106.MPL1_06657"/>
<reference evidence="11 12" key="1">
    <citation type="journal article" date="2013" name="Genome Announc.">
        <title>Draft Genome Sequence of Methylophaga lonarensis MPLT, a Haloalkaliphilic (Non-Methane-Utilizing) Methylotroph.</title>
        <authorList>
            <person name="Shetty S.A."/>
            <person name="Marathe N.P."/>
            <person name="Munot H."/>
            <person name="Antony C.P."/>
            <person name="Dhotre D.P."/>
            <person name="Murrell J.C."/>
            <person name="Shouche Y.S."/>
        </authorList>
    </citation>
    <scope>NUCLEOTIDE SEQUENCE [LARGE SCALE GENOMIC DNA]</scope>
    <source>
        <strain evidence="11 12">MPL</strain>
    </source>
</reference>
<dbReference type="GO" id="GO:0016491">
    <property type="term" value="F:oxidoreductase activity"/>
    <property type="evidence" value="ECO:0007669"/>
    <property type="project" value="InterPro"/>
</dbReference>
<comment type="caution">
    <text evidence="11">The sequence shown here is derived from an EMBL/GenBank/DDBJ whole genome shotgun (WGS) entry which is preliminary data.</text>
</comment>
<evidence type="ECO:0000256" key="1">
    <source>
        <dbReference type="ARBA" id="ARBA00004418"/>
    </source>
</evidence>
<dbReference type="EMBL" id="APHR01000032">
    <property type="protein sequence ID" value="EMR13162.1"/>
    <property type="molecule type" value="Genomic_DNA"/>
</dbReference>
<dbReference type="InterPro" id="IPR036249">
    <property type="entry name" value="Thioredoxin-like_sf"/>
</dbReference>
<feature type="chain" id="PRO_5004082692" description="Thiol:disulfide interchange protein" evidence="9">
    <location>
        <begin position="27"/>
        <end position="208"/>
    </location>
</feature>
<dbReference type="PANTHER" id="PTHR35891:SF2">
    <property type="entry name" value="THIOL:DISULFIDE INTERCHANGE PROTEIN DSBA"/>
    <property type="match status" value="1"/>
</dbReference>
<dbReference type="SUPFAM" id="SSF52833">
    <property type="entry name" value="Thioredoxin-like"/>
    <property type="match status" value="1"/>
</dbReference>
<dbReference type="Gene3D" id="3.40.30.10">
    <property type="entry name" value="Glutaredoxin"/>
    <property type="match status" value="1"/>
</dbReference>
<evidence type="ECO:0000256" key="4">
    <source>
        <dbReference type="ARBA" id="ARBA00022764"/>
    </source>
</evidence>
<dbReference type="PROSITE" id="PS51352">
    <property type="entry name" value="THIOREDOXIN_2"/>
    <property type="match status" value="1"/>
</dbReference>
<dbReference type="CDD" id="cd03019">
    <property type="entry name" value="DsbA_DsbA"/>
    <property type="match status" value="1"/>
</dbReference>
<proteinExistence type="inferred from homology"/>
<evidence type="ECO:0000256" key="2">
    <source>
        <dbReference type="ARBA" id="ARBA00005791"/>
    </source>
</evidence>
<evidence type="ECO:0000256" key="8">
    <source>
        <dbReference type="PIRSR" id="PIRSR001488-1"/>
    </source>
</evidence>
<evidence type="ECO:0000256" key="6">
    <source>
        <dbReference type="ARBA" id="ARBA00023284"/>
    </source>
</evidence>
<dbReference type="PATRIC" id="fig|1286106.3.peg.1338"/>
<accession>M7P107</accession>
<protein>
    <recommendedName>
        <fullName evidence="7">Thiol:disulfide interchange protein</fullName>
    </recommendedName>
</protein>